<feature type="domain" description="DUF1731" evidence="3">
    <location>
        <begin position="252"/>
        <end position="296"/>
    </location>
</feature>
<evidence type="ECO:0000259" key="3">
    <source>
        <dbReference type="Pfam" id="PF08338"/>
    </source>
</evidence>
<evidence type="ECO:0000259" key="2">
    <source>
        <dbReference type="Pfam" id="PF01370"/>
    </source>
</evidence>
<comment type="similarity">
    <text evidence="1">Belongs to the NAD(P)-dependent epimerase/dehydratase family. SDR39U1 subfamily.</text>
</comment>
<dbReference type="InterPro" id="IPR001509">
    <property type="entry name" value="Epimerase_deHydtase"/>
</dbReference>
<dbReference type="PANTHER" id="PTHR11092">
    <property type="entry name" value="SUGAR NUCLEOTIDE EPIMERASE RELATED"/>
    <property type="match status" value="1"/>
</dbReference>
<proteinExistence type="inferred from homology"/>
<evidence type="ECO:0000313" key="4">
    <source>
        <dbReference type="EMBL" id="RVT57571.1"/>
    </source>
</evidence>
<accession>A0A437K4H5</accession>
<evidence type="ECO:0000256" key="1">
    <source>
        <dbReference type="ARBA" id="ARBA00009353"/>
    </source>
</evidence>
<keyword evidence="5" id="KW-1185">Reference proteome</keyword>
<dbReference type="InterPro" id="IPR036291">
    <property type="entry name" value="NAD(P)-bd_dom_sf"/>
</dbReference>
<dbReference type="Proteomes" id="UP000288024">
    <property type="component" value="Unassembled WGS sequence"/>
</dbReference>
<comment type="caution">
    <text evidence="4">The sequence shown here is derived from an EMBL/GenBank/DDBJ whole genome shotgun (WGS) entry which is preliminary data.</text>
</comment>
<dbReference type="InterPro" id="IPR013549">
    <property type="entry name" value="DUF1731"/>
</dbReference>
<sequence length="299" mass="32620">MNFLIAGGTGLIGNALIKSLTQKGHTIYCLTRSTNRENSGQIFYINWDQALDNSAIAIPDPIHAVINLAGESLNSGRWTASRKQRIVESRLAATDKLLSITKQLPDRPKVWLNASAIGVYGTSLTNNFTEASNLGNDFLADTVKQWEAHAQHAEHLGIRTVYCRFGLVLSKDGGAFPTLLLPYKLFVGGNLGSGKQWASWIHIEDVVGGMQFIIEDDTISGPVNFSAPAPVKMHVLGKTISRHLHRPHWLPVPSPLLKLVLGEMSILVAEGQHVLPTVLTRQGYSFAFASIESAISSFD</sequence>
<dbReference type="Pfam" id="PF08338">
    <property type="entry name" value="DUF1731"/>
    <property type="match status" value="1"/>
</dbReference>
<organism evidence="4 5">
    <name type="scientific">Niallia taxi</name>
    <dbReference type="NCBI Taxonomy" id="2499688"/>
    <lineage>
        <taxon>Bacteria</taxon>
        <taxon>Bacillati</taxon>
        <taxon>Bacillota</taxon>
        <taxon>Bacilli</taxon>
        <taxon>Bacillales</taxon>
        <taxon>Bacillaceae</taxon>
        <taxon>Niallia</taxon>
    </lineage>
</organism>
<dbReference type="EMBL" id="RZTZ01000016">
    <property type="protein sequence ID" value="RVT57571.1"/>
    <property type="molecule type" value="Genomic_DNA"/>
</dbReference>
<evidence type="ECO:0000313" key="5">
    <source>
        <dbReference type="Proteomes" id="UP000288024"/>
    </source>
</evidence>
<dbReference type="RefSeq" id="WP_127741669.1">
    <property type="nucleotide sequence ID" value="NZ_RZTZ01000016.1"/>
</dbReference>
<name>A0A437K4H5_9BACI</name>
<dbReference type="InterPro" id="IPR010099">
    <property type="entry name" value="SDR39U1"/>
</dbReference>
<reference evidence="4 5" key="1">
    <citation type="submission" date="2019-01" db="EMBL/GenBank/DDBJ databases">
        <title>Bacillus sp. M5HDSG1-1, whole genome shotgun sequence.</title>
        <authorList>
            <person name="Tuo L."/>
        </authorList>
    </citation>
    <scope>NUCLEOTIDE SEQUENCE [LARGE SCALE GENOMIC DNA]</scope>
    <source>
        <strain evidence="4 5">M5HDSG1-1</strain>
    </source>
</reference>
<gene>
    <name evidence="4" type="ORF">EM808_24155</name>
</gene>
<feature type="domain" description="NAD-dependent epimerase/dehydratase" evidence="2">
    <location>
        <begin position="4"/>
        <end position="216"/>
    </location>
</feature>
<dbReference type="NCBIfam" id="TIGR01777">
    <property type="entry name" value="yfcH"/>
    <property type="match status" value="1"/>
</dbReference>
<dbReference type="Pfam" id="PF01370">
    <property type="entry name" value="Epimerase"/>
    <property type="match status" value="1"/>
</dbReference>
<protein>
    <submittedName>
        <fullName evidence="4">TIGR01777 family protein</fullName>
    </submittedName>
</protein>
<dbReference type="Gene3D" id="3.40.50.720">
    <property type="entry name" value="NAD(P)-binding Rossmann-like Domain"/>
    <property type="match status" value="1"/>
</dbReference>
<dbReference type="SUPFAM" id="SSF51735">
    <property type="entry name" value="NAD(P)-binding Rossmann-fold domains"/>
    <property type="match status" value="1"/>
</dbReference>
<dbReference type="PANTHER" id="PTHR11092:SF0">
    <property type="entry name" value="EPIMERASE FAMILY PROTEIN SDR39U1"/>
    <property type="match status" value="1"/>
</dbReference>
<dbReference type="AlphaFoldDB" id="A0A437K4H5"/>